<sequence length="164" mass="17818">MANELTLTIHIAQRTYQPGEDIWLEATLRNNGAATLLVLPFLTLPANDPHKNTFSVRITDRSGKPITRTSNILTGRMLYVPEPVAILPGGYLQYTAPVAGTFDGKARWVAGELYDAGNEYTIVTPGSYSVSAVYEITEQHIYAPGAGEIWRGRASATPVEVVIG</sequence>
<protein>
    <submittedName>
        <fullName evidence="1">Uncharacterized protein</fullName>
    </submittedName>
</protein>
<accession>A0ABS3YIA9</accession>
<dbReference type="EMBL" id="JAGHKP010000003">
    <property type="protein sequence ID" value="MBO9154437.1"/>
    <property type="molecule type" value="Genomic_DNA"/>
</dbReference>
<dbReference type="Proteomes" id="UP000679126">
    <property type="component" value="Unassembled WGS sequence"/>
</dbReference>
<proteinExistence type="predicted"/>
<gene>
    <name evidence="1" type="ORF">J7I43_19585</name>
</gene>
<comment type="caution">
    <text evidence="1">The sequence shown here is derived from an EMBL/GenBank/DDBJ whole genome shotgun (WGS) entry which is preliminary data.</text>
</comment>
<name>A0ABS3YIA9_9BACT</name>
<evidence type="ECO:0000313" key="2">
    <source>
        <dbReference type="Proteomes" id="UP000679126"/>
    </source>
</evidence>
<dbReference type="RefSeq" id="WP_209147554.1">
    <property type="nucleotide sequence ID" value="NZ_JAGHKP010000003.1"/>
</dbReference>
<evidence type="ECO:0000313" key="1">
    <source>
        <dbReference type="EMBL" id="MBO9154437.1"/>
    </source>
</evidence>
<keyword evidence="2" id="KW-1185">Reference proteome</keyword>
<reference evidence="2" key="1">
    <citation type="submission" date="2021-03" db="EMBL/GenBank/DDBJ databases">
        <title>Assistant Professor.</title>
        <authorList>
            <person name="Huq M.A."/>
        </authorList>
    </citation>
    <scope>NUCLEOTIDE SEQUENCE [LARGE SCALE GENOMIC DNA]</scope>
    <source>
        <strain evidence="2">MAH-28</strain>
    </source>
</reference>
<organism evidence="1 2">
    <name type="scientific">Chitinophaga chungangae</name>
    <dbReference type="NCBI Taxonomy" id="2821488"/>
    <lineage>
        <taxon>Bacteria</taxon>
        <taxon>Pseudomonadati</taxon>
        <taxon>Bacteroidota</taxon>
        <taxon>Chitinophagia</taxon>
        <taxon>Chitinophagales</taxon>
        <taxon>Chitinophagaceae</taxon>
        <taxon>Chitinophaga</taxon>
    </lineage>
</organism>